<evidence type="ECO:0000256" key="1">
    <source>
        <dbReference type="ARBA" id="ARBA00022737"/>
    </source>
</evidence>
<dbReference type="Gene3D" id="1.25.40.10">
    <property type="entry name" value="Tetratricopeptide repeat domain"/>
    <property type="match status" value="2"/>
</dbReference>
<feature type="repeat" description="TPR" evidence="3">
    <location>
        <begin position="652"/>
        <end position="685"/>
    </location>
</feature>
<proteinExistence type="predicted"/>
<organism evidence="5 6">
    <name type="scientific">Seminavis robusta</name>
    <dbReference type="NCBI Taxonomy" id="568900"/>
    <lineage>
        <taxon>Eukaryota</taxon>
        <taxon>Sar</taxon>
        <taxon>Stramenopiles</taxon>
        <taxon>Ochrophyta</taxon>
        <taxon>Bacillariophyta</taxon>
        <taxon>Bacillariophyceae</taxon>
        <taxon>Bacillariophycidae</taxon>
        <taxon>Naviculales</taxon>
        <taxon>Naviculaceae</taxon>
        <taxon>Seminavis</taxon>
    </lineage>
</organism>
<dbReference type="Pfam" id="PF13424">
    <property type="entry name" value="TPR_12"/>
    <property type="match status" value="2"/>
</dbReference>
<keyword evidence="1" id="KW-0677">Repeat</keyword>
<name>A0A9N8DUD5_9STRA</name>
<reference evidence="5" key="1">
    <citation type="submission" date="2020-06" db="EMBL/GenBank/DDBJ databases">
        <authorList>
            <consortium name="Plant Systems Biology data submission"/>
        </authorList>
    </citation>
    <scope>NUCLEOTIDE SEQUENCE</scope>
    <source>
        <strain evidence="5">D6</strain>
    </source>
</reference>
<feature type="compositionally biased region" description="Basic residues" evidence="4">
    <location>
        <begin position="207"/>
        <end position="216"/>
    </location>
</feature>
<feature type="compositionally biased region" description="Basic and acidic residues" evidence="4">
    <location>
        <begin position="265"/>
        <end position="274"/>
    </location>
</feature>
<feature type="compositionally biased region" description="Polar residues" evidence="4">
    <location>
        <begin position="11"/>
        <end position="27"/>
    </location>
</feature>
<dbReference type="Proteomes" id="UP001153069">
    <property type="component" value="Unassembled WGS sequence"/>
</dbReference>
<sequence length="754" mass="82910">MIRPDEASAEAPSQNGNGTTIPFTGSNGADIEQAWRTHAARLNNVGGLLFQKGGDLLLPAMQFLQEGVQAMMALENPNATITAPPAQERAVQVQGQLELLLQERRRMQQEIIKEQDRKLPARKGESSDEDKKPSANIAGSSDTTSTETAPQETPRLEPERSTAGNEIPQKTPDNLKKAASTRPNGTELTTRQLEPGACQSSLQNGKNGKHCCKDRKRPAIDKAADVTSADEHVSENPSANSSNSRPEIEEGSSSSQLQKQNVAQHHSDNSKTEPSKTTTSARNPVAETSVARAPSTEKETKTIGRASLPSASESQEEIRRRKRINSILSQFDAESTGSVKDASSVLLDNTLDEETTVLEHTNFLLQGIPGLFPMTSKMRGAEKKNENSILVFSEPFLVDVDAAADGNGKIRDKVPLREGPDAGAFCVPLDQCSRACLFNMGLVHYQWNSADSAIQFFELSLSLAPQQPSLLTFDPLALACINNVGQILLQLKGKMTEAKGMFSDALSRGNSALVELYRNEGENRSFRQSPELAEAHKLTSRLLRRFLVRSLMNMGFVFGVLHLQVATALHRKGFICYEMGNLYDSTKPMLQALRIRKRHFGNVHPLVADSLCLLGKIYLDREEFRFAQNALLQALSVLRSLNEDDHLCLDIAQTLIDLGRACHSQGQIDESLKAYLEAVSLTKKMFGERHAYVARMKNVVGNLFLEQGEVNQAVEFFARSMRIQVGEGRPVDYNIVQNPHVRVKFSHCPTSASA</sequence>
<evidence type="ECO:0000256" key="3">
    <source>
        <dbReference type="PROSITE-ProRule" id="PRU00339"/>
    </source>
</evidence>
<feature type="compositionally biased region" description="Polar residues" evidence="4">
    <location>
        <begin position="235"/>
        <end position="264"/>
    </location>
</feature>
<feature type="compositionally biased region" description="Polar residues" evidence="4">
    <location>
        <begin position="137"/>
        <end position="151"/>
    </location>
</feature>
<evidence type="ECO:0000256" key="4">
    <source>
        <dbReference type="SAM" id="MobiDB-lite"/>
    </source>
</evidence>
<feature type="region of interest" description="Disordered" evidence="4">
    <location>
        <begin position="1"/>
        <end position="27"/>
    </location>
</feature>
<evidence type="ECO:0000313" key="6">
    <source>
        <dbReference type="Proteomes" id="UP001153069"/>
    </source>
</evidence>
<keyword evidence="6" id="KW-1185">Reference proteome</keyword>
<feature type="region of interest" description="Disordered" evidence="4">
    <location>
        <begin position="112"/>
        <end position="318"/>
    </location>
</feature>
<dbReference type="Pfam" id="PF13181">
    <property type="entry name" value="TPR_8"/>
    <property type="match status" value="1"/>
</dbReference>
<evidence type="ECO:0000256" key="2">
    <source>
        <dbReference type="ARBA" id="ARBA00022803"/>
    </source>
</evidence>
<gene>
    <name evidence="5" type="ORF">SEMRO_287_G108520.1</name>
</gene>
<dbReference type="InterPro" id="IPR019734">
    <property type="entry name" value="TPR_rpt"/>
</dbReference>
<dbReference type="PROSITE" id="PS50005">
    <property type="entry name" value="TPR"/>
    <property type="match status" value="3"/>
</dbReference>
<accession>A0A9N8DUD5</accession>
<dbReference type="PANTHER" id="PTHR45641:SF19">
    <property type="entry name" value="NEPHROCYSTIN-3"/>
    <property type="match status" value="1"/>
</dbReference>
<evidence type="ECO:0000313" key="5">
    <source>
        <dbReference type="EMBL" id="CAB9506971.1"/>
    </source>
</evidence>
<keyword evidence="2 3" id="KW-0802">TPR repeat</keyword>
<feature type="repeat" description="TPR" evidence="3">
    <location>
        <begin position="434"/>
        <end position="467"/>
    </location>
</feature>
<protein>
    <submittedName>
        <fullName evidence="5">Domain protein</fullName>
    </submittedName>
</protein>
<dbReference type="SMART" id="SM00028">
    <property type="entry name" value="TPR"/>
    <property type="match status" value="5"/>
</dbReference>
<dbReference type="SUPFAM" id="SSF48452">
    <property type="entry name" value="TPR-like"/>
    <property type="match status" value="2"/>
</dbReference>
<dbReference type="InterPro" id="IPR011990">
    <property type="entry name" value="TPR-like_helical_dom_sf"/>
</dbReference>
<dbReference type="AlphaFoldDB" id="A0A9N8DUD5"/>
<feature type="compositionally biased region" description="Polar residues" evidence="4">
    <location>
        <begin position="181"/>
        <end position="206"/>
    </location>
</feature>
<feature type="compositionally biased region" description="Basic and acidic residues" evidence="4">
    <location>
        <begin position="217"/>
        <end position="234"/>
    </location>
</feature>
<dbReference type="PANTHER" id="PTHR45641">
    <property type="entry name" value="TETRATRICOPEPTIDE REPEAT PROTEIN (AFU_ORTHOLOGUE AFUA_6G03870)"/>
    <property type="match status" value="1"/>
</dbReference>
<comment type="caution">
    <text evidence="5">The sequence shown here is derived from an EMBL/GenBank/DDBJ whole genome shotgun (WGS) entry which is preliminary data.</text>
</comment>
<dbReference type="EMBL" id="CAICTM010000286">
    <property type="protein sequence ID" value="CAB9506971.1"/>
    <property type="molecule type" value="Genomic_DNA"/>
</dbReference>
<feature type="repeat" description="TPR" evidence="3">
    <location>
        <begin position="694"/>
        <end position="727"/>
    </location>
</feature>
<dbReference type="OrthoDB" id="303614at2759"/>
<feature type="compositionally biased region" description="Basic and acidic residues" evidence="4">
    <location>
        <begin position="112"/>
        <end position="133"/>
    </location>
</feature>